<gene>
    <name evidence="1" type="ORF">Vafri_4762</name>
</gene>
<keyword evidence="2" id="KW-1185">Reference proteome</keyword>
<evidence type="ECO:0008006" key="3">
    <source>
        <dbReference type="Google" id="ProtNLM"/>
    </source>
</evidence>
<comment type="caution">
    <text evidence="1">The sequence shown here is derived from an EMBL/GenBank/DDBJ whole genome shotgun (WGS) entry which is preliminary data.</text>
</comment>
<name>A0A8J4AUC2_9CHLO</name>
<organism evidence="1 2">
    <name type="scientific">Volvox africanus</name>
    <dbReference type="NCBI Taxonomy" id="51714"/>
    <lineage>
        <taxon>Eukaryota</taxon>
        <taxon>Viridiplantae</taxon>
        <taxon>Chlorophyta</taxon>
        <taxon>core chlorophytes</taxon>
        <taxon>Chlorophyceae</taxon>
        <taxon>CS clade</taxon>
        <taxon>Chlamydomonadales</taxon>
        <taxon>Volvocaceae</taxon>
        <taxon>Volvox</taxon>
    </lineage>
</organism>
<accession>A0A8J4AUC2</accession>
<evidence type="ECO:0000313" key="2">
    <source>
        <dbReference type="Proteomes" id="UP000747399"/>
    </source>
</evidence>
<protein>
    <recommendedName>
        <fullName evidence="3">RAP domain-containing protein</fullName>
    </recommendedName>
</protein>
<evidence type="ECO:0000313" key="1">
    <source>
        <dbReference type="EMBL" id="GIL48063.1"/>
    </source>
</evidence>
<dbReference type="Proteomes" id="UP000747399">
    <property type="component" value="Unassembled WGS sequence"/>
</dbReference>
<reference evidence="1" key="1">
    <citation type="journal article" date="2021" name="Proc. Natl. Acad. Sci. U.S.A.">
        <title>Three genomes in the algal genus Volvox reveal the fate of a haploid sex-determining region after a transition to homothallism.</title>
        <authorList>
            <person name="Yamamoto K."/>
            <person name="Hamaji T."/>
            <person name="Kawai-Toyooka H."/>
            <person name="Matsuzaki R."/>
            <person name="Takahashi F."/>
            <person name="Nishimura Y."/>
            <person name="Kawachi M."/>
            <person name="Noguchi H."/>
            <person name="Minakuchi Y."/>
            <person name="Umen J.G."/>
            <person name="Toyoda A."/>
            <person name="Nozaki H."/>
        </authorList>
    </citation>
    <scope>NUCLEOTIDE SEQUENCE</scope>
    <source>
        <strain evidence="1">NIES-3780</strain>
    </source>
</reference>
<dbReference type="AlphaFoldDB" id="A0A8J4AUC2"/>
<proteinExistence type="predicted"/>
<sequence length="525" mass="51748">MKSSLRVIAAACSGMGALELGAAVSKQSFQLVAEMSARSAGGALLMAARPFAAAATAVPAVQVPGVSGDAAGVLSSIEALLSPEAPSTGKDVADAAVALAYLGARGNRRLWGKVLEKAAALGPSLDGPSLANLSWALTAANVEHTRSLAELAGPLAANLKSLKPSQVSYVVEALGKAGVADVELFATVADLAESKAAELSAADLARLLWGFGAAGVQDGKLLKAATAGLVAKAGELGGREAAQALWGLAALRRVPDAALVAALSKALKAGVQVPADAAAAAWALATLAVKADAATVKALADKAKAGTADLSANQAVQGGWGLALLGDREGATALLGAAAAAVQKDPTALSPSALALLYSGSVAAGVSGLPSQVADFAAKGFGLSVEHGRHVRGSAAATFHKEIAEAVAYASGARHRPDLAAKIVSYAVPAPDGSTLDVVVPLESNTKLAVIGVESELLSTAGGVLGGSLAAARVREAQGYKVALVSQASWPAGAPLKTRAQAVLAAIKASVPSLSSTVDKLAKGL</sequence>
<dbReference type="EMBL" id="BNCO01000005">
    <property type="protein sequence ID" value="GIL48063.1"/>
    <property type="molecule type" value="Genomic_DNA"/>
</dbReference>